<feature type="domain" description="Polysaccharide biosynthesis protein CapD-like" evidence="2">
    <location>
        <begin position="19"/>
        <end position="300"/>
    </location>
</feature>
<organism evidence="3 4">
    <name type="scientific">Candidatus Nitrosopumilus koreensis AR1</name>
    <dbReference type="NCBI Taxonomy" id="1229908"/>
    <lineage>
        <taxon>Archaea</taxon>
        <taxon>Nitrososphaerota</taxon>
        <taxon>Nitrososphaeria</taxon>
        <taxon>Nitrosopumilales</taxon>
        <taxon>Nitrosopumilaceae</taxon>
        <taxon>Nitrosopumilus</taxon>
    </lineage>
</organism>
<dbReference type="PANTHER" id="PTHR43318">
    <property type="entry name" value="UDP-N-ACETYLGLUCOSAMINE 4,6-DEHYDRATASE"/>
    <property type="match status" value="1"/>
</dbReference>
<dbReference type="Gene3D" id="3.40.50.720">
    <property type="entry name" value="NAD(P)-binding Rossmann-like Domain"/>
    <property type="match status" value="1"/>
</dbReference>
<dbReference type="InterPro" id="IPR051203">
    <property type="entry name" value="Polysaccharide_Synthase-Rel"/>
</dbReference>
<comment type="similarity">
    <text evidence="1">Belongs to the polysaccharide synthase family.</text>
</comment>
<gene>
    <name evidence="3" type="ORF">NKOR_00365</name>
</gene>
<dbReference type="Proteomes" id="UP000006101">
    <property type="component" value="Chromosome"/>
</dbReference>
<evidence type="ECO:0000313" key="4">
    <source>
        <dbReference type="Proteomes" id="UP000006101"/>
    </source>
</evidence>
<dbReference type="EMBL" id="CP003842">
    <property type="protein sequence ID" value="AFS79995.1"/>
    <property type="molecule type" value="Genomic_DNA"/>
</dbReference>
<proteinExistence type="inferred from homology"/>
<dbReference type="InterPro" id="IPR003869">
    <property type="entry name" value="Polysac_CapD-like"/>
</dbReference>
<accession>K0B521</accession>
<dbReference type="PATRIC" id="fig|1229908.8.peg.76"/>
<sequence>MAIKSRSENMTSILKNKSILVTGGTGTIGSALVKQAIIENAKKIIVFSNDENGLFELEEQFSNHKNIEYVIGDIRNEDIVSSIIKNIDIVFHAAALKHVDRCESNPFEAITVNTIGTRNVIKYSIIESVKKVILISTDKAVNPIGVMGATKLLAEKLMSSEGFQQNSKTILATVRFGNVIKSRGSILPKIEKQIAKGGPITLTDQRMMRFFMSEHDAINLILSAADLAKGGEIFVSKMPLLNLKELFETMKEILAPKFGHDPNKIKMKTIGIRPGEKLIEFLLNNTEMENALETKNFFIIPPISKPERLKKYVGAKKAKNIQNYFEKLQPISKKEIKNLLKQSYES</sequence>
<evidence type="ECO:0000259" key="2">
    <source>
        <dbReference type="Pfam" id="PF02719"/>
    </source>
</evidence>
<dbReference type="InterPro" id="IPR036291">
    <property type="entry name" value="NAD(P)-bd_dom_sf"/>
</dbReference>
<name>K0B521_9ARCH</name>
<evidence type="ECO:0000256" key="1">
    <source>
        <dbReference type="ARBA" id="ARBA00007430"/>
    </source>
</evidence>
<reference evidence="3 4" key="1">
    <citation type="journal article" date="2012" name="J. Bacteriol.">
        <title>Draft Genome Sequence of an Ammonia-Oxidizing Archaeon, "Candidatus Nitrosopumilus koreensis" AR1, from Marine Sediment.</title>
        <authorList>
            <person name="Park S.J."/>
            <person name="Kim J.G."/>
            <person name="Jung M.Y."/>
            <person name="Kim S.J."/>
            <person name="Cha I.T."/>
            <person name="Kwon K."/>
            <person name="Lee J.H."/>
            <person name="Rhee S.K."/>
        </authorList>
    </citation>
    <scope>NUCLEOTIDE SEQUENCE [LARGE SCALE GENOMIC DNA]</scope>
    <source>
        <strain evidence="3 4">AR1</strain>
    </source>
</reference>
<dbReference type="PANTHER" id="PTHR43318:SF2">
    <property type="entry name" value="UDP-N-ACETYLGLUCOSAMINE 4,6-DEHYDRATASE (INVERTING)"/>
    <property type="match status" value="1"/>
</dbReference>
<dbReference type="STRING" id="1229908.NKOR_00365"/>
<dbReference type="SUPFAM" id="SSF51735">
    <property type="entry name" value="NAD(P)-binding Rossmann-fold domains"/>
    <property type="match status" value="1"/>
</dbReference>
<keyword evidence="4" id="KW-1185">Reference proteome</keyword>
<dbReference type="AlphaFoldDB" id="K0B521"/>
<dbReference type="Pfam" id="PF02719">
    <property type="entry name" value="Polysacc_synt_2"/>
    <property type="match status" value="1"/>
</dbReference>
<dbReference type="KEGG" id="nkr:NKOR_00365"/>
<dbReference type="HOGENOM" id="CLU_013560_4_1_2"/>
<protein>
    <submittedName>
        <fullName evidence="3">Polysaccharide biosynthesis protein CapD</fullName>
    </submittedName>
</protein>
<dbReference type="CDD" id="cd05237">
    <property type="entry name" value="UDP_invert_4-6DH_SDR_e"/>
    <property type="match status" value="1"/>
</dbReference>
<evidence type="ECO:0000313" key="3">
    <source>
        <dbReference type="EMBL" id="AFS79995.1"/>
    </source>
</evidence>